<dbReference type="InterPro" id="IPR009075">
    <property type="entry name" value="AcylCo_DH/oxidase_C"/>
</dbReference>
<feature type="domain" description="Acyl-CoA dehydrogenase/oxidase C-terminal" evidence="6">
    <location>
        <begin position="200"/>
        <end position="341"/>
    </location>
</feature>
<evidence type="ECO:0000259" key="6">
    <source>
        <dbReference type="Pfam" id="PF00441"/>
    </source>
</evidence>
<evidence type="ECO:0000256" key="1">
    <source>
        <dbReference type="ARBA" id="ARBA00001974"/>
    </source>
</evidence>
<dbReference type="GO" id="GO:0003995">
    <property type="term" value="F:acyl-CoA dehydrogenase activity"/>
    <property type="evidence" value="ECO:0007669"/>
    <property type="project" value="TreeGrafter"/>
</dbReference>
<comment type="cofactor">
    <cofactor evidence="1 5">
        <name>FAD</name>
        <dbReference type="ChEBI" id="CHEBI:57692"/>
    </cofactor>
</comment>
<reference evidence="9 10" key="1">
    <citation type="submission" date="2018-05" db="EMBL/GenBank/DDBJ databases">
        <title>Complete Genome Sequences of Extremely Thermoacidophilic, Metal-Mobilizing Type-Strain Members of the Archaeal Family Sulfolobaceae: Acidianus brierleyi DSM-1651T, Acidianus sulfidivorans DSM-18786T, Metallosphaera hakonensis DSM-7519T, and Metallosphaera prunae DSM-10039T.</title>
        <authorList>
            <person name="Counts J.A."/>
            <person name="Kelly R.M."/>
        </authorList>
    </citation>
    <scope>NUCLEOTIDE SEQUENCE [LARGE SCALE GENOMIC DNA]</scope>
    <source>
        <strain evidence="9 10">DSM 1651</strain>
    </source>
</reference>
<dbReference type="SUPFAM" id="SSF56645">
    <property type="entry name" value="Acyl-CoA dehydrogenase NM domain-like"/>
    <property type="match status" value="1"/>
</dbReference>
<dbReference type="OrthoDB" id="275197at2157"/>
<dbReference type="Pfam" id="PF02770">
    <property type="entry name" value="Acyl-CoA_dh_M"/>
    <property type="match status" value="1"/>
</dbReference>
<keyword evidence="4 5" id="KW-0274">FAD</keyword>
<protein>
    <submittedName>
        <fullName evidence="9">Acyl-CoA dehydrogenase</fullName>
    </submittedName>
</protein>
<dbReference type="InterPro" id="IPR037069">
    <property type="entry name" value="AcylCoA_DH/ox_N_sf"/>
</dbReference>
<comment type="similarity">
    <text evidence="2 5">Belongs to the acyl-CoA dehydrogenase family.</text>
</comment>
<dbReference type="InterPro" id="IPR046373">
    <property type="entry name" value="Acyl-CoA_Oxase/DH_mid-dom_sf"/>
</dbReference>
<dbReference type="Gene3D" id="1.10.540.10">
    <property type="entry name" value="Acyl-CoA dehydrogenase/oxidase, N-terminal domain"/>
    <property type="match status" value="1"/>
</dbReference>
<keyword evidence="10" id="KW-1185">Reference proteome</keyword>
<accession>A0A2U9IHL7</accession>
<dbReference type="InterPro" id="IPR006091">
    <property type="entry name" value="Acyl-CoA_Oxase/DH_mid-dom"/>
</dbReference>
<proteinExistence type="inferred from homology"/>
<organism evidence="9 10">
    <name type="scientific">Acidianus brierleyi</name>
    <dbReference type="NCBI Taxonomy" id="41673"/>
    <lineage>
        <taxon>Archaea</taxon>
        <taxon>Thermoproteota</taxon>
        <taxon>Thermoprotei</taxon>
        <taxon>Sulfolobales</taxon>
        <taxon>Sulfolobaceae</taxon>
        <taxon>Acidianus</taxon>
    </lineage>
</organism>
<evidence type="ECO:0000313" key="10">
    <source>
        <dbReference type="Proteomes" id="UP000248044"/>
    </source>
</evidence>
<dbReference type="InterPro" id="IPR009100">
    <property type="entry name" value="AcylCoA_DH/oxidase_NM_dom_sf"/>
</dbReference>
<evidence type="ECO:0000259" key="8">
    <source>
        <dbReference type="Pfam" id="PF02771"/>
    </source>
</evidence>
<sequence>MLESQLILDTVRNFSKNKIEPLSEKIDREDWYPRNLVREMGSIGILNPLYQGLDLYTAMLILEEIAKVSGSVALIQDAQTELVTEPIRKFSKVDVNALSSGEKIGSFGLSEPCCGSDTSSMKTKAVKKNEWIITGEKMWITQGLYADLYLVAAKVDNKINAFLVNRDPCISVSKIEVMGNRGTGTAHVKFEECKGEHIGGWEVIKYALNIGRVAISAISIGLAEGAIEEALEWGNSRIVFGKKVLEHQGNLWKVSDSISKILMLKSFLKYVCENMNDYLISSLKLQSSRISQEIVDQSLQIMGGMGYAKGSKIERIYRDIRLTRIGEGSDEVQLHIISKNINKIF</sequence>
<evidence type="ECO:0000259" key="7">
    <source>
        <dbReference type="Pfam" id="PF02770"/>
    </source>
</evidence>
<dbReference type="RefSeq" id="WP_110271388.1">
    <property type="nucleotide sequence ID" value="NZ_CP029289.2"/>
</dbReference>
<dbReference type="KEGG" id="abri:DFR85_13825"/>
<evidence type="ECO:0000313" key="9">
    <source>
        <dbReference type="EMBL" id="AWR95510.1"/>
    </source>
</evidence>
<name>A0A2U9IHL7_9CREN</name>
<evidence type="ECO:0000256" key="3">
    <source>
        <dbReference type="ARBA" id="ARBA00022630"/>
    </source>
</evidence>
<feature type="domain" description="Acyl-CoA oxidase/dehydrogenase middle" evidence="7">
    <location>
        <begin position="106"/>
        <end position="193"/>
    </location>
</feature>
<dbReference type="Gene3D" id="1.20.140.10">
    <property type="entry name" value="Butyryl-CoA Dehydrogenase, subunit A, domain 3"/>
    <property type="match status" value="1"/>
</dbReference>
<keyword evidence="3 5" id="KW-0285">Flavoprotein</keyword>
<evidence type="ECO:0000256" key="2">
    <source>
        <dbReference type="ARBA" id="ARBA00009347"/>
    </source>
</evidence>
<dbReference type="Gene3D" id="2.40.110.10">
    <property type="entry name" value="Butyryl-CoA Dehydrogenase, subunit A, domain 2"/>
    <property type="match status" value="1"/>
</dbReference>
<dbReference type="PANTHER" id="PTHR43884:SF12">
    <property type="entry name" value="ISOVALERYL-COA DEHYDROGENASE, MITOCHONDRIAL-RELATED"/>
    <property type="match status" value="1"/>
</dbReference>
<dbReference type="GeneID" id="36833255"/>
<dbReference type="GO" id="GO:0050660">
    <property type="term" value="F:flavin adenine dinucleotide binding"/>
    <property type="evidence" value="ECO:0007669"/>
    <property type="project" value="InterPro"/>
</dbReference>
<dbReference type="InterPro" id="IPR013786">
    <property type="entry name" value="AcylCoA_DH/ox_N"/>
</dbReference>
<dbReference type="Pfam" id="PF00441">
    <property type="entry name" value="Acyl-CoA_dh_1"/>
    <property type="match status" value="1"/>
</dbReference>
<dbReference type="Pfam" id="PF02771">
    <property type="entry name" value="Acyl-CoA_dh_N"/>
    <property type="match status" value="1"/>
</dbReference>
<dbReference type="InterPro" id="IPR036250">
    <property type="entry name" value="AcylCo_DH-like_C"/>
</dbReference>
<dbReference type="SUPFAM" id="SSF47203">
    <property type="entry name" value="Acyl-CoA dehydrogenase C-terminal domain-like"/>
    <property type="match status" value="1"/>
</dbReference>
<gene>
    <name evidence="9" type="ORF">DFR85_13825</name>
</gene>
<evidence type="ECO:0000256" key="4">
    <source>
        <dbReference type="ARBA" id="ARBA00022827"/>
    </source>
</evidence>
<dbReference type="PANTHER" id="PTHR43884">
    <property type="entry name" value="ACYL-COA DEHYDROGENASE"/>
    <property type="match status" value="1"/>
</dbReference>
<dbReference type="Proteomes" id="UP000248044">
    <property type="component" value="Chromosome"/>
</dbReference>
<dbReference type="EMBL" id="CP029289">
    <property type="protein sequence ID" value="AWR95510.1"/>
    <property type="molecule type" value="Genomic_DNA"/>
</dbReference>
<dbReference type="AlphaFoldDB" id="A0A2U9IHL7"/>
<feature type="domain" description="Acyl-CoA dehydrogenase/oxidase N-terminal" evidence="8">
    <location>
        <begin position="3"/>
        <end position="91"/>
    </location>
</feature>
<keyword evidence="5" id="KW-0560">Oxidoreductase</keyword>
<evidence type="ECO:0000256" key="5">
    <source>
        <dbReference type="RuleBase" id="RU362125"/>
    </source>
</evidence>